<dbReference type="InterPro" id="IPR011690">
    <property type="entry name" value="P_starv_induced_PsiF"/>
</dbReference>
<comment type="caution">
    <text evidence="3">The sequence shown here is derived from an EMBL/GenBank/DDBJ whole genome shotgun (WGS) entry which is preliminary data.</text>
</comment>
<proteinExistence type="predicted"/>
<feature type="signal peptide" evidence="2">
    <location>
        <begin position="1"/>
        <end position="26"/>
    </location>
</feature>
<evidence type="ECO:0000313" key="4">
    <source>
        <dbReference type="Proteomes" id="UP001629214"/>
    </source>
</evidence>
<keyword evidence="4" id="KW-1185">Reference proteome</keyword>
<evidence type="ECO:0000256" key="1">
    <source>
        <dbReference type="SAM" id="MobiDB-lite"/>
    </source>
</evidence>
<dbReference type="Pfam" id="PF07769">
    <property type="entry name" value="PsiF_repeat"/>
    <property type="match status" value="2"/>
</dbReference>
<reference evidence="3 4" key="1">
    <citation type="journal article" date="2024" name="Chem. Sci.">
        <title>Discovery of megapolipeptins by genome mining of a Burkholderiales bacteria collection.</title>
        <authorList>
            <person name="Paulo B.S."/>
            <person name="Recchia M.J.J."/>
            <person name="Lee S."/>
            <person name="Fergusson C.H."/>
            <person name="Romanowski S.B."/>
            <person name="Hernandez A."/>
            <person name="Krull N."/>
            <person name="Liu D.Y."/>
            <person name="Cavanagh H."/>
            <person name="Bos A."/>
            <person name="Gray C.A."/>
            <person name="Murphy B.T."/>
            <person name="Linington R.G."/>
            <person name="Eustaquio A.S."/>
        </authorList>
    </citation>
    <scope>NUCLEOTIDE SEQUENCE [LARGE SCALE GENOMIC DNA]</scope>
    <source>
        <strain evidence="3 4">RL21-008-BIB-B</strain>
    </source>
</reference>
<protein>
    <submittedName>
        <fullName evidence="3">PsiF family protein</fullName>
    </submittedName>
</protein>
<dbReference type="Proteomes" id="UP001629214">
    <property type="component" value="Unassembled WGS sequence"/>
</dbReference>
<dbReference type="RefSeq" id="WP_408165941.1">
    <property type="nucleotide sequence ID" value="NZ_JAQQFR010000002.1"/>
</dbReference>
<evidence type="ECO:0000313" key="3">
    <source>
        <dbReference type="EMBL" id="MFL9877599.1"/>
    </source>
</evidence>
<sequence>MKKLLAAIASVTIIAPVFLFSPVAMAQTAQQSKMTTCNKDATGKKGDERKAFMKDCLSNKPAAPAAPMTQQDKMKSCNKDATGKKGDDRKAFMKECLKKDK</sequence>
<keyword evidence="2" id="KW-0732">Signal</keyword>
<organism evidence="3 4">
    <name type="scientific">Herbaspirillum rhizosphaerae</name>
    <dbReference type="NCBI Taxonomy" id="346179"/>
    <lineage>
        <taxon>Bacteria</taxon>
        <taxon>Pseudomonadati</taxon>
        <taxon>Pseudomonadota</taxon>
        <taxon>Betaproteobacteria</taxon>
        <taxon>Burkholderiales</taxon>
        <taxon>Oxalobacteraceae</taxon>
        <taxon>Herbaspirillum</taxon>
    </lineage>
</organism>
<accession>A0ABW8Z3I4</accession>
<feature type="compositionally biased region" description="Basic and acidic residues" evidence="1">
    <location>
        <begin position="72"/>
        <end position="88"/>
    </location>
</feature>
<feature type="chain" id="PRO_5047267934" evidence="2">
    <location>
        <begin position="27"/>
        <end position="101"/>
    </location>
</feature>
<feature type="region of interest" description="Disordered" evidence="1">
    <location>
        <begin position="58"/>
        <end position="88"/>
    </location>
</feature>
<evidence type="ECO:0000256" key="2">
    <source>
        <dbReference type="SAM" id="SignalP"/>
    </source>
</evidence>
<gene>
    <name evidence="3" type="ORF">PQR63_04360</name>
</gene>
<dbReference type="EMBL" id="JAQQFR010000002">
    <property type="protein sequence ID" value="MFL9877599.1"/>
    <property type="molecule type" value="Genomic_DNA"/>
</dbReference>
<name>A0ABW8Z3I4_9BURK</name>